<dbReference type="InterPro" id="IPR038765">
    <property type="entry name" value="Papain-like_cys_pep_sf"/>
</dbReference>
<accession>A0A0A2UNY4</accession>
<name>A0A0A2UNY4_9BACI</name>
<feature type="transmembrane region" description="Helical" evidence="2">
    <location>
        <begin position="205"/>
        <end position="223"/>
    </location>
</feature>
<dbReference type="InterPro" id="IPR002931">
    <property type="entry name" value="Transglutaminase-like"/>
</dbReference>
<dbReference type="OrthoDB" id="9804872at2"/>
<keyword evidence="2" id="KW-1133">Transmembrane helix</keyword>
<feature type="compositionally biased region" description="Acidic residues" evidence="1">
    <location>
        <begin position="568"/>
        <end position="581"/>
    </location>
</feature>
<keyword evidence="2" id="KW-0472">Membrane</keyword>
<comment type="caution">
    <text evidence="4">The sequence shown here is derived from an EMBL/GenBank/DDBJ whole genome shotgun (WGS) entry which is preliminary data.</text>
</comment>
<feature type="transmembrane region" description="Helical" evidence="2">
    <location>
        <begin position="116"/>
        <end position="137"/>
    </location>
</feature>
<dbReference type="eggNOG" id="COG1305">
    <property type="taxonomic scope" value="Bacteria"/>
</dbReference>
<sequence length="738" mass="84560">MANDPIERNQFLFRGIVYLCGFLLFWEWLRPLDQITDTANMAVFVVYAAFCFFLSFIHLPWFFTIPMKLIGLAFVLDGLFIGRRFLSGDWFRFVYDHIQYNIDVMVANQWWQMTPLFRSMLFLLLLWLMSYLLYYWFIVAKRTSFFVILTIVYVTVLDTFTVYEGKGAIIRTFLISLIVMGLSSFTKEMEKESIAIRGRRVYRAWVIPLMVVVLFASVIGYAAPKKAPQWPDPVPFIQGAVNGVGGSGGNAIQKVGYGTNDEQLGGSFVQDNTPVFQAVADGEHYWRIETKDVYTGKGWIRSSEGNPIEQPVANDINLGYFNDAVKREDKVATIAMNDNATFSKLVYPYGIEKVSNSEADTLVINPTTGEIIPQKNGESFQLNGYEIGYAQPSFSFSQLAESGTDDPPQIDQAYTQLPESLPEQVRDLAEEIVAESSNRYEKARAVEEYFQQNGFEYSTKNIPVPDEGEDYTSQFLFDTQVGYCDNFSTSMVVLLRSVGVPARWAKGFTGGEQIDTIEVDGELKNVYQITSGNAHSWVEVYFPDVGWVAFEPTKGFGNHTDFYIDDTEEDDEESSEVDENLQEQLEQNQEQTPEMDEQDMAGKTDESSGGGGSFTVPTWLWIVLVIVVLAILGLVYRYRYHLLAMYYRRKYIQNPGQHNYETAYEFLLKVLDKKEDLNRSSGQTLQEFAHSVDDHYRTQEMGQLTYHYERLVYQKDSSKHPWDKMSELWENLIKKTLS</sequence>
<evidence type="ECO:0000313" key="4">
    <source>
        <dbReference type="EMBL" id="KGP89982.1"/>
    </source>
</evidence>
<dbReference type="EMBL" id="AVBG01000018">
    <property type="protein sequence ID" value="KGP89982.1"/>
    <property type="molecule type" value="Genomic_DNA"/>
</dbReference>
<dbReference type="InterPro" id="IPR052901">
    <property type="entry name" value="Bact_TGase-like"/>
</dbReference>
<organism evidence="4 5">
    <name type="scientific">Pontibacillus chungwhensis BH030062</name>
    <dbReference type="NCBI Taxonomy" id="1385513"/>
    <lineage>
        <taxon>Bacteria</taxon>
        <taxon>Bacillati</taxon>
        <taxon>Bacillota</taxon>
        <taxon>Bacilli</taxon>
        <taxon>Bacillales</taxon>
        <taxon>Bacillaceae</taxon>
        <taxon>Pontibacillus</taxon>
    </lineage>
</organism>
<evidence type="ECO:0000313" key="5">
    <source>
        <dbReference type="Proteomes" id="UP000030153"/>
    </source>
</evidence>
<dbReference type="PANTHER" id="PTHR42736">
    <property type="entry name" value="PROTEIN-GLUTAMINE GAMMA-GLUTAMYLTRANSFERASE"/>
    <property type="match status" value="1"/>
</dbReference>
<feature type="region of interest" description="Disordered" evidence="1">
    <location>
        <begin position="568"/>
        <end position="610"/>
    </location>
</feature>
<keyword evidence="2" id="KW-0812">Transmembrane</keyword>
<reference evidence="4 5" key="1">
    <citation type="submission" date="2013-08" db="EMBL/GenBank/DDBJ databases">
        <title>Genome of Pontibacillus chungwhensis.</title>
        <authorList>
            <person name="Wang Q."/>
            <person name="Wang G."/>
        </authorList>
    </citation>
    <scope>NUCLEOTIDE SEQUENCE [LARGE SCALE GENOMIC DNA]</scope>
    <source>
        <strain evidence="4 5">BH030062</strain>
    </source>
</reference>
<dbReference type="PANTHER" id="PTHR42736:SF1">
    <property type="entry name" value="PROTEIN-GLUTAMINE GAMMA-GLUTAMYLTRANSFERASE"/>
    <property type="match status" value="1"/>
</dbReference>
<dbReference type="Proteomes" id="UP000030153">
    <property type="component" value="Unassembled WGS sequence"/>
</dbReference>
<dbReference type="AlphaFoldDB" id="A0A0A2UNY4"/>
<feature type="transmembrane region" description="Helical" evidence="2">
    <location>
        <begin position="12"/>
        <end position="29"/>
    </location>
</feature>
<gene>
    <name evidence="4" type="ORF">N780_07880</name>
</gene>
<dbReference type="SUPFAM" id="SSF54001">
    <property type="entry name" value="Cysteine proteinases"/>
    <property type="match status" value="1"/>
</dbReference>
<dbReference type="Pfam" id="PF01841">
    <property type="entry name" value="Transglut_core"/>
    <property type="match status" value="1"/>
</dbReference>
<feature type="transmembrane region" description="Helical" evidence="2">
    <location>
        <begin position="144"/>
        <end position="162"/>
    </location>
</feature>
<dbReference type="Gene3D" id="3.10.620.30">
    <property type="match status" value="1"/>
</dbReference>
<feature type="compositionally biased region" description="Low complexity" evidence="1">
    <location>
        <begin position="582"/>
        <end position="591"/>
    </location>
</feature>
<dbReference type="SMART" id="SM00460">
    <property type="entry name" value="TGc"/>
    <property type="match status" value="1"/>
</dbReference>
<feature type="transmembrane region" description="Helical" evidence="2">
    <location>
        <begin position="619"/>
        <end position="640"/>
    </location>
</feature>
<feature type="transmembrane region" description="Helical" evidence="2">
    <location>
        <begin position="168"/>
        <end position="185"/>
    </location>
</feature>
<evidence type="ECO:0000256" key="1">
    <source>
        <dbReference type="SAM" id="MobiDB-lite"/>
    </source>
</evidence>
<feature type="transmembrane region" description="Helical" evidence="2">
    <location>
        <begin position="41"/>
        <end position="62"/>
    </location>
</feature>
<dbReference type="InterPro" id="IPR021878">
    <property type="entry name" value="TgpA_N"/>
</dbReference>
<evidence type="ECO:0000256" key="2">
    <source>
        <dbReference type="SAM" id="Phobius"/>
    </source>
</evidence>
<evidence type="ECO:0000259" key="3">
    <source>
        <dbReference type="SMART" id="SM00460"/>
    </source>
</evidence>
<dbReference type="Pfam" id="PF11992">
    <property type="entry name" value="TgpA_N"/>
    <property type="match status" value="1"/>
</dbReference>
<keyword evidence="5" id="KW-1185">Reference proteome</keyword>
<dbReference type="STRING" id="1385513.N780_07880"/>
<protein>
    <submittedName>
        <fullName evidence="4">Peptidase</fullName>
    </submittedName>
</protein>
<dbReference type="RefSeq" id="WP_036787102.1">
    <property type="nucleotide sequence ID" value="NZ_AVBG01000018.1"/>
</dbReference>
<feature type="domain" description="Transglutaminase-like" evidence="3">
    <location>
        <begin position="476"/>
        <end position="554"/>
    </location>
</feature>
<proteinExistence type="predicted"/>